<dbReference type="AlphaFoldDB" id="A0A0G7ZLQ4"/>
<sequence length="133" mass="16217">MPRINIFNSHRWNQDDEENKKLKDWLHNDDYYNFNFYEISKGDVPYETRIKEHIRNCIDLSNVFIAFNNQTSSYDKDSLHSYEIDYAMKKNKPIVLIKKWGTYQIPIVYQNYNNIEIVNWNKESLRNAIKKMK</sequence>
<proteinExistence type="predicted"/>
<dbReference type="Gene3D" id="3.40.50.9200">
    <property type="entry name" value="Hypothetical protein MTH538"/>
    <property type="match status" value="1"/>
</dbReference>
<dbReference type="InterPro" id="IPR036490">
    <property type="entry name" value="ThsB_TIR-like_sf"/>
</dbReference>
<dbReference type="EMBL" id="CWGI01000001">
    <property type="protein sequence ID" value="CRX37082.1"/>
    <property type="molecule type" value="Genomic_DNA"/>
</dbReference>
<evidence type="ECO:0000313" key="2">
    <source>
        <dbReference type="EMBL" id="CRX37082.1"/>
    </source>
</evidence>
<feature type="domain" description="Thoeris protein ThsB TIR-like" evidence="1">
    <location>
        <begin position="7"/>
        <end position="102"/>
    </location>
</feature>
<evidence type="ECO:0000259" key="1">
    <source>
        <dbReference type="Pfam" id="PF08937"/>
    </source>
</evidence>
<dbReference type="SUPFAM" id="SSF52206">
    <property type="entry name" value="Hypothetical protein MTH538"/>
    <property type="match status" value="1"/>
</dbReference>
<evidence type="ECO:0000313" key="3">
    <source>
        <dbReference type="Proteomes" id="UP000242141"/>
    </source>
</evidence>
<organism evidence="2 3">
    <name type="scientific">Candidatus Hepatoplasma crinochetorum</name>
    <dbReference type="NCBI Taxonomy" id="295596"/>
    <lineage>
        <taxon>Bacteria</taxon>
        <taxon>Bacillati</taxon>
        <taxon>Mycoplasmatota</taxon>
        <taxon>Mollicutes</taxon>
        <taxon>Candidatus Hepatoplasmataceae</taxon>
        <taxon>Candidatus Hepatoplasma</taxon>
    </lineage>
</organism>
<dbReference type="InterPro" id="IPR015032">
    <property type="entry name" value="ThsB__TIR-like_domain"/>
</dbReference>
<dbReference type="Proteomes" id="UP000242141">
    <property type="component" value="Unassembled WGS sequence"/>
</dbReference>
<reference evidence="3" key="1">
    <citation type="submission" date="2015-05" db="EMBL/GenBank/DDBJ databases">
        <authorList>
            <person name="Collingro A."/>
        </authorList>
    </citation>
    <scope>NUCLEOTIDE SEQUENCE [LARGE SCALE GENOMIC DNA]</scope>
    <source>
        <strain evidence="3">Ps</strain>
    </source>
</reference>
<name>A0A0G7ZLQ4_9MOLU</name>
<accession>A0A0G7ZLQ4</accession>
<dbReference type="Pfam" id="PF08937">
    <property type="entry name" value="ThsB_TIR"/>
    <property type="match status" value="1"/>
</dbReference>
<keyword evidence="3" id="KW-1185">Reference proteome</keyword>
<gene>
    <name evidence="2" type="ORF">HEPPS_02870</name>
</gene>
<protein>
    <recommendedName>
        <fullName evidence="1">Thoeris protein ThsB TIR-like domain-containing protein</fullName>
    </recommendedName>
</protein>